<feature type="coiled-coil region" evidence="1">
    <location>
        <begin position="31"/>
        <end position="100"/>
    </location>
</feature>
<protein>
    <submittedName>
        <fullName evidence="3">Uncharacterized protein</fullName>
    </submittedName>
</protein>
<keyword evidence="4" id="KW-1185">Reference proteome</keyword>
<evidence type="ECO:0000313" key="4">
    <source>
        <dbReference type="Proteomes" id="UP000198666"/>
    </source>
</evidence>
<keyword evidence="2" id="KW-0812">Transmembrane</keyword>
<dbReference type="AlphaFoldDB" id="A0A1G6KGL9"/>
<dbReference type="STRING" id="361279.SAMN05421663_1028"/>
<evidence type="ECO:0000313" key="3">
    <source>
        <dbReference type="EMBL" id="SDC30067.1"/>
    </source>
</evidence>
<evidence type="ECO:0000256" key="1">
    <source>
        <dbReference type="SAM" id="Coils"/>
    </source>
</evidence>
<proteinExistence type="predicted"/>
<organism evidence="3 4">
    <name type="scientific">Terribacillus halophilus</name>
    <dbReference type="NCBI Taxonomy" id="361279"/>
    <lineage>
        <taxon>Bacteria</taxon>
        <taxon>Bacillati</taxon>
        <taxon>Bacillota</taxon>
        <taxon>Bacilli</taxon>
        <taxon>Bacillales</taxon>
        <taxon>Bacillaceae</taxon>
        <taxon>Terribacillus</taxon>
    </lineage>
</organism>
<evidence type="ECO:0000256" key="2">
    <source>
        <dbReference type="SAM" id="Phobius"/>
    </source>
</evidence>
<keyword evidence="2" id="KW-1133">Transmembrane helix</keyword>
<sequence length="143" mass="16334">MRRKGQGSLGPANNNEHILRTELLEMQLKLREDFQRDIDGIREDLVSINERLLPLGKWLENIDGHTGRMAVTLEKQMDAQDQIMERLYEQERKIQELESNSTFKKEKLRVKGAIFISVISLLGAGSGVVVIFGKRLAELLFGN</sequence>
<keyword evidence="2" id="KW-0472">Membrane</keyword>
<reference evidence="4" key="1">
    <citation type="submission" date="2016-10" db="EMBL/GenBank/DDBJ databases">
        <authorList>
            <person name="Varghese N."/>
            <person name="Submissions S."/>
        </authorList>
    </citation>
    <scope>NUCLEOTIDE SEQUENCE [LARGE SCALE GENOMIC DNA]</scope>
    <source>
        <strain evidence="4">DSM 21620</strain>
    </source>
</reference>
<dbReference type="EMBL" id="FMZB01000002">
    <property type="protein sequence ID" value="SDC30067.1"/>
    <property type="molecule type" value="Genomic_DNA"/>
</dbReference>
<feature type="transmembrane region" description="Helical" evidence="2">
    <location>
        <begin position="113"/>
        <end position="133"/>
    </location>
</feature>
<keyword evidence="1" id="KW-0175">Coiled coil</keyword>
<accession>A0A1G6KGL9</accession>
<gene>
    <name evidence="3" type="ORF">SAMN05421663_1028</name>
</gene>
<dbReference type="Proteomes" id="UP000198666">
    <property type="component" value="Unassembled WGS sequence"/>
</dbReference>
<name>A0A1G6KGL9_9BACI</name>